<protein>
    <submittedName>
        <fullName evidence="2">Uncharacterized protein</fullName>
    </submittedName>
</protein>
<feature type="region of interest" description="Disordered" evidence="1">
    <location>
        <begin position="56"/>
        <end position="85"/>
    </location>
</feature>
<dbReference type="Proteomes" id="UP001164746">
    <property type="component" value="Chromosome 13"/>
</dbReference>
<keyword evidence="3" id="KW-1185">Reference proteome</keyword>
<organism evidence="2 3">
    <name type="scientific">Mya arenaria</name>
    <name type="common">Soft-shell clam</name>
    <dbReference type="NCBI Taxonomy" id="6604"/>
    <lineage>
        <taxon>Eukaryota</taxon>
        <taxon>Metazoa</taxon>
        <taxon>Spiralia</taxon>
        <taxon>Lophotrochozoa</taxon>
        <taxon>Mollusca</taxon>
        <taxon>Bivalvia</taxon>
        <taxon>Autobranchia</taxon>
        <taxon>Heteroconchia</taxon>
        <taxon>Euheterodonta</taxon>
        <taxon>Imparidentia</taxon>
        <taxon>Neoheterodontei</taxon>
        <taxon>Myida</taxon>
        <taxon>Myoidea</taxon>
        <taxon>Myidae</taxon>
        <taxon>Mya</taxon>
    </lineage>
</organism>
<sequence>MSSSSKTTVQDERHNKFVGSGVGEEDLNVATERKRVTRGTARKSLLREENLTKRNCSGDRVVHDSDNSVHDSQTGSSPGADKMCFGLPEGELLTGDLRPTLGNAYLNRFRLAFMEFTVVDIKL</sequence>
<feature type="compositionally biased region" description="Basic and acidic residues" evidence="1">
    <location>
        <begin position="56"/>
        <end position="69"/>
    </location>
</feature>
<dbReference type="EMBL" id="CP111024">
    <property type="protein sequence ID" value="WAR24355.1"/>
    <property type="molecule type" value="Genomic_DNA"/>
</dbReference>
<evidence type="ECO:0000313" key="3">
    <source>
        <dbReference type="Proteomes" id="UP001164746"/>
    </source>
</evidence>
<name>A0ABY7FQ49_MYAAR</name>
<accession>A0ABY7FQ49</accession>
<reference evidence="2" key="1">
    <citation type="submission" date="2022-11" db="EMBL/GenBank/DDBJ databases">
        <title>Centuries of genome instability and evolution in soft-shell clam transmissible cancer (bioRxiv).</title>
        <authorList>
            <person name="Hart S.F.M."/>
            <person name="Yonemitsu M.A."/>
            <person name="Giersch R.M."/>
            <person name="Beal B.F."/>
            <person name="Arriagada G."/>
            <person name="Davis B.W."/>
            <person name="Ostrander E.A."/>
            <person name="Goff S.P."/>
            <person name="Metzger M.J."/>
        </authorList>
    </citation>
    <scope>NUCLEOTIDE SEQUENCE</scope>
    <source>
        <strain evidence="2">MELC-2E11</strain>
        <tissue evidence="2">Siphon/mantle</tissue>
    </source>
</reference>
<evidence type="ECO:0000313" key="2">
    <source>
        <dbReference type="EMBL" id="WAR24355.1"/>
    </source>
</evidence>
<proteinExistence type="predicted"/>
<feature type="region of interest" description="Disordered" evidence="1">
    <location>
        <begin position="1"/>
        <end position="41"/>
    </location>
</feature>
<gene>
    <name evidence="2" type="ORF">MAR_038024</name>
</gene>
<evidence type="ECO:0000256" key="1">
    <source>
        <dbReference type="SAM" id="MobiDB-lite"/>
    </source>
</evidence>